<proteinExistence type="predicted"/>
<dbReference type="Proteomes" id="UP001146120">
    <property type="component" value="Unassembled WGS sequence"/>
</dbReference>
<dbReference type="GO" id="GO:0003677">
    <property type="term" value="F:DNA binding"/>
    <property type="evidence" value="ECO:0007669"/>
    <property type="project" value="UniProtKB-KW"/>
</dbReference>
<dbReference type="SMART" id="SM00674">
    <property type="entry name" value="CENPB"/>
    <property type="match status" value="1"/>
</dbReference>
<dbReference type="InterPro" id="IPR009057">
    <property type="entry name" value="Homeodomain-like_sf"/>
</dbReference>
<gene>
    <name evidence="3" type="ORF">N0F65_012282</name>
</gene>
<keyword evidence="1" id="KW-0238">DNA-binding</keyword>
<dbReference type="SUPFAM" id="SSF46689">
    <property type="entry name" value="Homeodomain-like"/>
    <property type="match status" value="1"/>
</dbReference>
<protein>
    <recommendedName>
        <fullName evidence="2">HTH CENPB-type domain-containing protein</fullName>
    </recommendedName>
</protein>
<reference evidence="3" key="1">
    <citation type="submission" date="2022-11" db="EMBL/GenBank/DDBJ databases">
        <authorList>
            <person name="Morgan W.R."/>
            <person name="Tartar A."/>
        </authorList>
    </citation>
    <scope>NUCLEOTIDE SEQUENCE</scope>
    <source>
        <strain evidence="3">ARSEF 373</strain>
    </source>
</reference>
<dbReference type="Pfam" id="PF03221">
    <property type="entry name" value="HTH_Tnp_Tc5"/>
    <property type="match status" value="1"/>
</dbReference>
<evidence type="ECO:0000256" key="1">
    <source>
        <dbReference type="ARBA" id="ARBA00023125"/>
    </source>
</evidence>
<evidence type="ECO:0000259" key="2">
    <source>
        <dbReference type="PROSITE" id="PS51253"/>
    </source>
</evidence>
<evidence type="ECO:0000313" key="3">
    <source>
        <dbReference type="EMBL" id="DBA04699.1"/>
    </source>
</evidence>
<dbReference type="GO" id="GO:0005634">
    <property type="term" value="C:nucleus"/>
    <property type="evidence" value="ECO:0007669"/>
    <property type="project" value="TreeGrafter"/>
</dbReference>
<dbReference type="Gene3D" id="1.10.10.60">
    <property type="entry name" value="Homeodomain-like"/>
    <property type="match status" value="1"/>
</dbReference>
<comment type="caution">
    <text evidence="3">The sequence shown here is derived from an EMBL/GenBank/DDBJ whole genome shotgun (WGS) entry which is preliminary data.</text>
</comment>
<dbReference type="PANTHER" id="PTHR19303:SF57">
    <property type="entry name" value="HTH CENPB-TYPE DOMAIN-CONTAINING PROTEIN"/>
    <property type="match status" value="1"/>
</dbReference>
<reference evidence="3" key="2">
    <citation type="journal article" date="2023" name="Microbiol Resour">
        <title>Decontamination and Annotation of the Draft Genome Sequence of the Oomycete Lagenidium giganteum ARSEF 373.</title>
        <authorList>
            <person name="Morgan W.R."/>
            <person name="Tartar A."/>
        </authorList>
    </citation>
    <scope>NUCLEOTIDE SEQUENCE</scope>
    <source>
        <strain evidence="3">ARSEF 373</strain>
    </source>
</reference>
<keyword evidence="4" id="KW-1185">Reference proteome</keyword>
<accession>A0AAV2ZJ14</accession>
<name>A0AAV2ZJ14_9STRA</name>
<sequence length="83" mass="9198">MRPRGVGTVLTSKQEASLVSWVNDLRVEGLPISTTMLQLKAQEVAAAAGIPPGRFTASQSWRDGFLKRNRLSFRARTHQGQMM</sequence>
<dbReference type="AlphaFoldDB" id="A0AAV2ZJ14"/>
<dbReference type="PANTHER" id="PTHR19303">
    <property type="entry name" value="TRANSPOSON"/>
    <property type="match status" value="1"/>
</dbReference>
<dbReference type="EMBL" id="DAKRPA010000006">
    <property type="protein sequence ID" value="DBA04699.1"/>
    <property type="molecule type" value="Genomic_DNA"/>
</dbReference>
<feature type="domain" description="HTH CENPB-type" evidence="2">
    <location>
        <begin position="2"/>
        <end position="75"/>
    </location>
</feature>
<dbReference type="PROSITE" id="PS51253">
    <property type="entry name" value="HTH_CENPB"/>
    <property type="match status" value="1"/>
</dbReference>
<dbReference type="InterPro" id="IPR006600">
    <property type="entry name" value="HTH_CenpB_DNA-bd_dom"/>
</dbReference>
<evidence type="ECO:0000313" key="4">
    <source>
        <dbReference type="Proteomes" id="UP001146120"/>
    </source>
</evidence>
<organism evidence="3 4">
    <name type="scientific">Lagenidium giganteum</name>
    <dbReference type="NCBI Taxonomy" id="4803"/>
    <lineage>
        <taxon>Eukaryota</taxon>
        <taxon>Sar</taxon>
        <taxon>Stramenopiles</taxon>
        <taxon>Oomycota</taxon>
        <taxon>Peronosporomycetes</taxon>
        <taxon>Pythiales</taxon>
        <taxon>Pythiaceae</taxon>
    </lineage>
</organism>
<dbReference type="InterPro" id="IPR050863">
    <property type="entry name" value="CenT-Element_Derived"/>
</dbReference>